<name>A0A161Y391_DAUCS</name>
<protein>
    <submittedName>
        <fullName evidence="1">Uncharacterized protein</fullName>
    </submittedName>
</protein>
<dbReference type="AlphaFoldDB" id="A0A161Y391"/>
<proteinExistence type="predicted"/>
<evidence type="ECO:0000313" key="1">
    <source>
        <dbReference type="EMBL" id="WOH07810.1"/>
    </source>
</evidence>
<reference evidence="1" key="1">
    <citation type="journal article" date="2016" name="Nat. Genet.">
        <title>A high-quality carrot genome assembly provides new insights into carotenoid accumulation and asterid genome evolution.</title>
        <authorList>
            <person name="Iorizzo M."/>
            <person name="Ellison S."/>
            <person name="Senalik D."/>
            <person name="Zeng P."/>
            <person name="Satapoomin P."/>
            <person name="Huang J."/>
            <person name="Bowman M."/>
            <person name="Iovene M."/>
            <person name="Sanseverino W."/>
            <person name="Cavagnaro P."/>
            <person name="Yildiz M."/>
            <person name="Macko-Podgorni A."/>
            <person name="Moranska E."/>
            <person name="Grzebelus E."/>
            <person name="Grzebelus D."/>
            <person name="Ashrafi H."/>
            <person name="Zheng Z."/>
            <person name="Cheng S."/>
            <person name="Spooner D."/>
            <person name="Van Deynze A."/>
            <person name="Simon P."/>
        </authorList>
    </citation>
    <scope>NUCLEOTIDE SEQUENCE</scope>
    <source>
        <tissue evidence="1">Leaf</tissue>
    </source>
</reference>
<sequence length="74" mass="8465">MGKGVKTPCYDTGNIKAKSNFRFTRGISSFVPHSKWGFNSGMNYTRLCPRKLLKRELWKKTLLFDSGSSERICS</sequence>
<gene>
    <name evidence="1" type="ORF">DCAR_0727244</name>
</gene>
<evidence type="ECO:0000313" key="2">
    <source>
        <dbReference type="Proteomes" id="UP000077755"/>
    </source>
</evidence>
<keyword evidence="2" id="KW-1185">Reference proteome</keyword>
<dbReference type="EMBL" id="CP093349">
    <property type="protein sequence ID" value="WOH07810.1"/>
    <property type="molecule type" value="Genomic_DNA"/>
</dbReference>
<dbReference type="Proteomes" id="UP000077755">
    <property type="component" value="Chromosome 7"/>
</dbReference>
<accession>A0A161Y391</accession>
<dbReference type="Gramene" id="KZM86619">
    <property type="protein sequence ID" value="KZM86619"/>
    <property type="gene ID" value="DCAR_023753"/>
</dbReference>
<reference evidence="1" key="2">
    <citation type="submission" date="2022-03" db="EMBL/GenBank/DDBJ databases">
        <title>Draft title - Genomic analysis of global carrot germplasm unveils the trajectory of domestication and the origin of high carotenoid orange carrot.</title>
        <authorList>
            <person name="Iorizzo M."/>
            <person name="Ellison S."/>
            <person name="Senalik D."/>
            <person name="Macko-Podgorni A."/>
            <person name="Grzebelus D."/>
            <person name="Bostan H."/>
            <person name="Rolling W."/>
            <person name="Curaba J."/>
            <person name="Simon P."/>
        </authorList>
    </citation>
    <scope>NUCLEOTIDE SEQUENCE</scope>
    <source>
        <tissue evidence="1">Leaf</tissue>
    </source>
</reference>
<organism evidence="1 2">
    <name type="scientific">Daucus carota subsp. sativus</name>
    <name type="common">Carrot</name>
    <dbReference type="NCBI Taxonomy" id="79200"/>
    <lineage>
        <taxon>Eukaryota</taxon>
        <taxon>Viridiplantae</taxon>
        <taxon>Streptophyta</taxon>
        <taxon>Embryophyta</taxon>
        <taxon>Tracheophyta</taxon>
        <taxon>Spermatophyta</taxon>
        <taxon>Magnoliopsida</taxon>
        <taxon>eudicotyledons</taxon>
        <taxon>Gunneridae</taxon>
        <taxon>Pentapetalae</taxon>
        <taxon>asterids</taxon>
        <taxon>campanulids</taxon>
        <taxon>Apiales</taxon>
        <taxon>Apiaceae</taxon>
        <taxon>Apioideae</taxon>
        <taxon>Scandiceae</taxon>
        <taxon>Daucinae</taxon>
        <taxon>Daucus</taxon>
        <taxon>Daucus sect. Daucus</taxon>
    </lineage>
</organism>